<proteinExistence type="predicted"/>
<dbReference type="KEGG" id="ahg:AHOG_25880"/>
<evidence type="ECO:0008006" key="3">
    <source>
        <dbReference type="Google" id="ProtNLM"/>
    </source>
</evidence>
<organism evidence="1 2">
    <name type="scientific">Actinoalloteichus hoggarensis</name>
    <dbReference type="NCBI Taxonomy" id="1470176"/>
    <lineage>
        <taxon>Bacteria</taxon>
        <taxon>Bacillati</taxon>
        <taxon>Actinomycetota</taxon>
        <taxon>Actinomycetes</taxon>
        <taxon>Pseudonocardiales</taxon>
        <taxon>Pseudonocardiaceae</taxon>
        <taxon>Actinoalloteichus</taxon>
    </lineage>
</organism>
<dbReference type="EMBL" id="CP022521">
    <property type="protein sequence ID" value="ASO22781.1"/>
    <property type="molecule type" value="Genomic_DNA"/>
</dbReference>
<protein>
    <recommendedName>
        <fullName evidence="3">ESX-1 secretion-associated protein</fullName>
    </recommendedName>
</protein>
<name>A0A221WAQ4_9PSEU</name>
<keyword evidence="2" id="KW-1185">Reference proteome</keyword>
<accession>A0A221WAQ4</accession>
<evidence type="ECO:0000313" key="2">
    <source>
        <dbReference type="Proteomes" id="UP000204221"/>
    </source>
</evidence>
<dbReference type="Proteomes" id="UP000204221">
    <property type="component" value="Chromosome"/>
</dbReference>
<sequence>MISAFSGGRAVSDITIDIDWLNNYAKSVHNAADDMTAADEGLNETRIGAESFGELGAEVGTDVAYARVADHLYEQARRGCEVLAAAAVGLRNVVTLHQTQDEDSASGFTRTDSI</sequence>
<reference evidence="1 2" key="1">
    <citation type="submission" date="2017-07" db="EMBL/GenBank/DDBJ databases">
        <title>Complete genome sequence of Actinoalloteichus hoggarensis DSM 45943, type strain of Actinoalloteichus hoggarensis.</title>
        <authorList>
            <person name="Ruckert C."/>
            <person name="Nouioui I."/>
            <person name="Willmese J."/>
            <person name="van Wezel G."/>
            <person name="Klenk H.-P."/>
            <person name="Kalinowski J."/>
            <person name="Zotchev S.B."/>
        </authorList>
    </citation>
    <scope>NUCLEOTIDE SEQUENCE [LARGE SCALE GENOMIC DNA]</scope>
    <source>
        <strain evidence="1 2">DSM 45943</strain>
    </source>
</reference>
<evidence type="ECO:0000313" key="1">
    <source>
        <dbReference type="EMBL" id="ASO22781.1"/>
    </source>
</evidence>
<dbReference type="AlphaFoldDB" id="A0A221WAQ4"/>
<gene>
    <name evidence="1" type="ORF">AHOG_25880</name>
</gene>